<sequence>MSKYPYVIVLRQGKYKTIDDILTKDPQFTYKITENIDDIKLLYDEHWNILLTVGDSWQEYPIQNLMIIKTFQKWLHIKPEEITIETVANNGIVYNKILSCYIQNLPKREIFRPKISCFTTSFKSGHKILRPYNSLLMQTEKDWEWIILDDTPGDENFKWLIETLKDSRIRLYKPSQHSGSIGALKNQASSLCRGKYLLELDHDDDIMPDCLETLIKAFESDPEVGFVYMDFAELFEDWKNFSYGDGWGMGLGSYYRQFVATETRDGTICLAKDQKNTKTGKWLYSAKSCDINSIACQDITAVPNHPRCWRKDVLQKIGYSESLPVADDIEVLLLTILNYKVCRVAKLGYLQYKNEGNNNFSLIRNQEITKLQRAICAYYKPQFDKFFKVKAVAGTGPFWQRGDNKDNRINTVVNFDYDMTVCILDINHLTSSTLQNMYKNERCDFILVLSNNDGGIETLLETLDLYRIRFHVIENATKDQMKAYFFNCYLTTKKSIVLE</sequence>
<dbReference type="PANTHER" id="PTHR22916">
    <property type="entry name" value="GLYCOSYLTRANSFERASE"/>
    <property type="match status" value="1"/>
</dbReference>
<reference evidence="2" key="1">
    <citation type="journal article" date="2020" name="Nature">
        <title>Giant virus diversity and host interactions through global metagenomics.</title>
        <authorList>
            <person name="Schulz F."/>
            <person name="Roux S."/>
            <person name="Paez-Espino D."/>
            <person name="Jungbluth S."/>
            <person name="Walsh D.A."/>
            <person name="Denef V.J."/>
            <person name="McMahon K.D."/>
            <person name="Konstantinidis K.T."/>
            <person name="Eloe-Fadrosh E.A."/>
            <person name="Kyrpides N.C."/>
            <person name="Woyke T."/>
        </authorList>
    </citation>
    <scope>NUCLEOTIDE SEQUENCE</scope>
    <source>
        <strain evidence="2">GVMAG-S-1062768-28</strain>
    </source>
</reference>
<dbReference type="InterPro" id="IPR001173">
    <property type="entry name" value="Glyco_trans_2-like"/>
</dbReference>
<protein>
    <recommendedName>
        <fullName evidence="1">Glycosyltransferase 2-like domain-containing protein</fullName>
    </recommendedName>
</protein>
<organism evidence="2">
    <name type="scientific">viral metagenome</name>
    <dbReference type="NCBI Taxonomy" id="1070528"/>
    <lineage>
        <taxon>unclassified sequences</taxon>
        <taxon>metagenomes</taxon>
        <taxon>organismal metagenomes</taxon>
    </lineage>
</organism>
<dbReference type="InterPro" id="IPR029044">
    <property type="entry name" value="Nucleotide-diphossugar_trans"/>
</dbReference>
<proteinExistence type="predicted"/>
<evidence type="ECO:0000259" key="1">
    <source>
        <dbReference type="Pfam" id="PF00535"/>
    </source>
</evidence>
<dbReference type="GO" id="GO:0016758">
    <property type="term" value="F:hexosyltransferase activity"/>
    <property type="evidence" value="ECO:0007669"/>
    <property type="project" value="UniProtKB-ARBA"/>
</dbReference>
<evidence type="ECO:0000313" key="2">
    <source>
        <dbReference type="EMBL" id="QHU08484.1"/>
    </source>
</evidence>
<feature type="domain" description="Glycosyltransferase 2-like" evidence="1">
    <location>
        <begin position="118"/>
        <end position="246"/>
    </location>
</feature>
<name>A0A6C0JXM0_9ZZZZ</name>
<dbReference type="SUPFAM" id="SSF53448">
    <property type="entry name" value="Nucleotide-diphospho-sugar transferases"/>
    <property type="match status" value="1"/>
</dbReference>
<dbReference type="PANTHER" id="PTHR22916:SF3">
    <property type="entry name" value="UDP-GLCNAC:BETAGAL BETA-1,3-N-ACETYLGLUCOSAMINYLTRANSFERASE-LIKE PROTEIN 1"/>
    <property type="match status" value="1"/>
</dbReference>
<dbReference type="EMBL" id="MN740697">
    <property type="protein sequence ID" value="QHU08484.1"/>
    <property type="molecule type" value="Genomic_DNA"/>
</dbReference>
<accession>A0A6C0JXM0</accession>
<dbReference type="Pfam" id="PF00535">
    <property type="entry name" value="Glycos_transf_2"/>
    <property type="match status" value="1"/>
</dbReference>
<dbReference type="AlphaFoldDB" id="A0A6C0JXM0"/>
<dbReference type="Gene3D" id="3.90.550.10">
    <property type="entry name" value="Spore Coat Polysaccharide Biosynthesis Protein SpsA, Chain A"/>
    <property type="match status" value="1"/>
</dbReference>